<proteinExistence type="predicted"/>
<dbReference type="InterPro" id="IPR041698">
    <property type="entry name" value="Methyltransf_25"/>
</dbReference>
<name>A0AAE4FT25_9CYAN</name>
<evidence type="ECO:0000256" key="2">
    <source>
        <dbReference type="ARBA" id="ARBA00022679"/>
    </source>
</evidence>
<dbReference type="CDD" id="cd02440">
    <property type="entry name" value="AdoMet_MTases"/>
    <property type="match status" value="1"/>
</dbReference>
<accession>A0AAE4FT25</accession>
<evidence type="ECO:0000259" key="3">
    <source>
        <dbReference type="Pfam" id="PF13649"/>
    </source>
</evidence>
<dbReference type="SUPFAM" id="SSF53335">
    <property type="entry name" value="S-adenosyl-L-methionine-dependent methyltransferases"/>
    <property type="match status" value="1"/>
</dbReference>
<evidence type="ECO:0000313" key="5">
    <source>
        <dbReference type="Proteomes" id="UP001268256"/>
    </source>
</evidence>
<feature type="domain" description="Methyltransferase" evidence="3">
    <location>
        <begin position="35"/>
        <end position="129"/>
    </location>
</feature>
<gene>
    <name evidence="4" type="ORF">RIF25_06415</name>
</gene>
<comment type="caution">
    <text evidence="4">The sequence shown here is derived from an EMBL/GenBank/DDBJ whole genome shotgun (WGS) entry which is preliminary data.</text>
</comment>
<dbReference type="EMBL" id="JAVMIP010000004">
    <property type="protein sequence ID" value="MDS3860440.1"/>
    <property type="molecule type" value="Genomic_DNA"/>
</dbReference>
<keyword evidence="2" id="KW-0808">Transferase</keyword>
<keyword evidence="5" id="KW-1185">Reference proteome</keyword>
<reference evidence="5" key="1">
    <citation type="submission" date="2023-07" db="EMBL/GenBank/DDBJ databases">
        <authorList>
            <person name="Luz R."/>
            <person name="Cordeiro R."/>
            <person name="Fonseca A."/>
            <person name="Goncalves V."/>
        </authorList>
    </citation>
    <scope>NUCLEOTIDE SEQUENCE [LARGE SCALE GENOMIC DNA]</scope>
    <source>
        <strain evidence="5">BACA0444</strain>
    </source>
</reference>
<dbReference type="GO" id="GO:0032259">
    <property type="term" value="P:methylation"/>
    <property type="evidence" value="ECO:0007669"/>
    <property type="project" value="UniProtKB-KW"/>
</dbReference>
<sequence>MTEWHANDYHRQSGLQQVMAEEQLGRLVLEGDERILDIGCGDGKITAEIAMQLPRGSVLGIDPSREMVAFASSRFGRPVLENLHFEVADARQLPYQNEFDLVVSFNALHWVVEQDLALCSIRAVLKPGGRALLRLVPSGQRKCLEDVIEEVCHRACWINNFTGFRQPYVHFTPEEYRVLAEKAGFRVVKLNVEDKVWDFKTREAFFAFAWATFVEWTQHLPEPEWESFITDVLDSYQLVAANHPQEANTFKFYQMEVEITPVP</sequence>
<organism evidence="4 5">
    <name type="scientific">Pseudocalidococcus azoricus BACA0444</name>
    <dbReference type="NCBI Taxonomy" id="2918990"/>
    <lineage>
        <taxon>Bacteria</taxon>
        <taxon>Bacillati</taxon>
        <taxon>Cyanobacteriota</taxon>
        <taxon>Cyanophyceae</taxon>
        <taxon>Acaryochloridales</taxon>
        <taxon>Thermosynechococcaceae</taxon>
        <taxon>Pseudocalidococcus</taxon>
        <taxon>Pseudocalidococcus azoricus</taxon>
    </lineage>
</organism>
<dbReference type="GO" id="GO:0008168">
    <property type="term" value="F:methyltransferase activity"/>
    <property type="evidence" value="ECO:0007669"/>
    <property type="project" value="UniProtKB-KW"/>
</dbReference>
<dbReference type="AlphaFoldDB" id="A0AAE4FT25"/>
<evidence type="ECO:0000256" key="1">
    <source>
        <dbReference type="ARBA" id="ARBA00022603"/>
    </source>
</evidence>
<dbReference type="Proteomes" id="UP001268256">
    <property type="component" value="Unassembled WGS sequence"/>
</dbReference>
<dbReference type="PANTHER" id="PTHR43861:SF1">
    <property type="entry name" value="TRANS-ACONITATE 2-METHYLTRANSFERASE"/>
    <property type="match status" value="1"/>
</dbReference>
<dbReference type="Gene3D" id="3.40.50.150">
    <property type="entry name" value="Vaccinia Virus protein VP39"/>
    <property type="match status" value="1"/>
</dbReference>
<evidence type="ECO:0000313" key="4">
    <source>
        <dbReference type="EMBL" id="MDS3860440.1"/>
    </source>
</evidence>
<dbReference type="Pfam" id="PF13649">
    <property type="entry name" value="Methyltransf_25"/>
    <property type="match status" value="1"/>
</dbReference>
<dbReference type="RefSeq" id="WP_322877715.1">
    <property type="nucleotide sequence ID" value="NZ_JAVMIP010000004.1"/>
</dbReference>
<dbReference type="PANTHER" id="PTHR43861">
    <property type="entry name" value="TRANS-ACONITATE 2-METHYLTRANSFERASE-RELATED"/>
    <property type="match status" value="1"/>
</dbReference>
<protein>
    <submittedName>
        <fullName evidence="4">Methyltransferase domain-containing protein</fullName>
    </submittedName>
</protein>
<keyword evidence="1 4" id="KW-0489">Methyltransferase</keyword>
<dbReference type="InterPro" id="IPR029063">
    <property type="entry name" value="SAM-dependent_MTases_sf"/>
</dbReference>